<proteinExistence type="inferred from homology"/>
<name>A0A1Y2DLV1_9PEZI</name>
<keyword evidence="11" id="KW-1185">Reference proteome</keyword>
<dbReference type="Gene3D" id="3.20.20.80">
    <property type="entry name" value="Glycosidases"/>
    <property type="match status" value="1"/>
</dbReference>
<comment type="subcellular location">
    <subcellularLocation>
        <location evidence="1">Secreted</location>
        <location evidence="1">Cell wall</location>
    </subcellularLocation>
</comment>
<dbReference type="SUPFAM" id="SSF51445">
    <property type="entry name" value="(Trans)glycosidases"/>
    <property type="match status" value="1"/>
</dbReference>
<keyword evidence="9" id="KW-1133">Transmembrane helix</keyword>
<dbReference type="OrthoDB" id="77201at2759"/>
<evidence type="ECO:0000256" key="8">
    <source>
        <dbReference type="SAM" id="MobiDB-lite"/>
    </source>
</evidence>
<feature type="region of interest" description="Disordered" evidence="8">
    <location>
        <begin position="321"/>
        <end position="385"/>
    </location>
</feature>
<dbReference type="Proteomes" id="UP000193689">
    <property type="component" value="Unassembled WGS sequence"/>
</dbReference>
<evidence type="ECO:0000256" key="2">
    <source>
        <dbReference type="ARBA" id="ARBA00008773"/>
    </source>
</evidence>
<protein>
    <submittedName>
        <fullName evidence="10">Glycoside hydrolase superfamily</fullName>
    </submittedName>
</protein>
<dbReference type="EMBL" id="MCFJ01000012">
    <property type="protein sequence ID" value="ORY60237.1"/>
    <property type="molecule type" value="Genomic_DNA"/>
</dbReference>
<gene>
    <name evidence="10" type="ORF">BCR38DRAFT_412417</name>
</gene>
<dbReference type="STRING" id="1141098.A0A1Y2DLV1"/>
<keyword evidence="4" id="KW-0964">Secreted</keyword>
<evidence type="ECO:0000256" key="9">
    <source>
        <dbReference type="SAM" id="Phobius"/>
    </source>
</evidence>
<evidence type="ECO:0000256" key="7">
    <source>
        <dbReference type="RuleBase" id="RU004335"/>
    </source>
</evidence>
<evidence type="ECO:0000256" key="6">
    <source>
        <dbReference type="ARBA" id="ARBA00022801"/>
    </source>
</evidence>
<dbReference type="FunCoup" id="A0A1Y2DLV1">
    <property type="interactions" value="399"/>
</dbReference>
<dbReference type="Pfam" id="PF00332">
    <property type="entry name" value="Glyco_hydro_17"/>
    <property type="match status" value="1"/>
</dbReference>
<evidence type="ECO:0000256" key="3">
    <source>
        <dbReference type="ARBA" id="ARBA00022512"/>
    </source>
</evidence>
<evidence type="ECO:0000256" key="4">
    <source>
        <dbReference type="ARBA" id="ARBA00022525"/>
    </source>
</evidence>
<organism evidence="10 11">
    <name type="scientific">Pseudomassariella vexata</name>
    <dbReference type="NCBI Taxonomy" id="1141098"/>
    <lineage>
        <taxon>Eukaryota</taxon>
        <taxon>Fungi</taxon>
        <taxon>Dikarya</taxon>
        <taxon>Ascomycota</taxon>
        <taxon>Pezizomycotina</taxon>
        <taxon>Sordariomycetes</taxon>
        <taxon>Xylariomycetidae</taxon>
        <taxon>Amphisphaeriales</taxon>
        <taxon>Pseudomassariaceae</taxon>
        <taxon>Pseudomassariella</taxon>
    </lineage>
</organism>
<keyword evidence="6 10" id="KW-0378">Hydrolase</keyword>
<feature type="transmembrane region" description="Helical" evidence="9">
    <location>
        <begin position="397"/>
        <end position="417"/>
    </location>
</feature>
<dbReference type="GO" id="GO:0005975">
    <property type="term" value="P:carbohydrate metabolic process"/>
    <property type="evidence" value="ECO:0007669"/>
    <property type="project" value="InterPro"/>
</dbReference>
<dbReference type="PANTHER" id="PTHR16631">
    <property type="entry name" value="GLUCAN 1,3-BETA-GLUCOSIDASE"/>
    <property type="match status" value="1"/>
</dbReference>
<dbReference type="GeneID" id="63774902"/>
<dbReference type="RefSeq" id="XP_040712671.1">
    <property type="nucleotide sequence ID" value="XM_040858690.1"/>
</dbReference>
<comment type="caution">
    <text evidence="10">The sequence shown here is derived from an EMBL/GenBank/DDBJ whole genome shotgun (WGS) entry which is preliminary data.</text>
</comment>
<keyword evidence="3" id="KW-0134">Cell wall</keyword>
<evidence type="ECO:0000313" key="11">
    <source>
        <dbReference type="Proteomes" id="UP000193689"/>
    </source>
</evidence>
<dbReference type="InterPro" id="IPR050732">
    <property type="entry name" value="Beta-glucan_modifiers"/>
</dbReference>
<keyword evidence="9" id="KW-0472">Membrane</keyword>
<dbReference type="PANTHER" id="PTHR16631:SF16">
    <property type="entry name" value="GPI-ANCHORED CELL WALL BETA-1,3-ENDOGLUCANASE EGLC"/>
    <property type="match status" value="1"/>
</dbReference>
<sequence>MRISSKLAAAGAFAAGASAENYLGFNSGATMADRSAKMLADFEAEFTTAQGLVGAPGLFNAVRLYTNIQAYSEDDPIQAFEAAIKTNTSILLGIWTSGTTSIAKEISALKKAVDQYGTDFTDLVIGISIGSEDLYRNSATGVANKAGVGNSPDALVGFIGDYKTAFKGSALANVPVGHVDTWDVWPNSTNKPVLDAIDWVGVDEYPYYENGKGNSIKNAGSLFDSAYDATVAAVGGKPVWVTETGWPATGPDWDEAVASVANAKTYWDEVGCRKLFGKTPTFWYNLRDSNPENTMKFAITQNLSTKPMFNLTCPTTFDTLSSTSSSASGTATATATKTSGSSTGVSSSTATSTSGSDASSSGSSSGSDSGSSSGTGTASSATASTTSPVAGLGAHSMQLISVAPYAGLAIFGAFFAFF</sequence>
<keyword evidence="9" id="KW-0812">Transmembrane</keyword>
<dbReference type="GO" id="GO:0009986">
    <property type="term" value="C:cell surface"/>
    <property type="evidence" value="ECO:0007669"/>
    <property type="project" value="TreeGrafter"/>
</dbReference>
<dbReference type="GO" id="GO:0009277">
    <property type="term" value="C:fungal-type cell wall"/>
    <property type="evidence" value="ECO:0007669"/>
    <property type="project" value="TreeGrafter"/>
</dbReference>
<evidence type="ECO:0000256" key="5">
    <source>
        <dbReference type="ARBA" id="ARBA00022729"/>
    </source>
</evidence>
<dbReference type="GO" id="GO:0005576">
    <property type="term" value="C:extracellular region"/>
    <property type="evidence" value="ECO:0007669"/>
    <property type="project" value="TreeGrafter"/>
</dbReference>
<accession>A0A1Y2DLV1</accession>
<dbReference type="InParanoid" id="A0A1Y2DLV1"/>
<dbReference type="GO" id="GO:0071555">
    <property type="term" value="P:cell wall organization"/>
    <property type="evidence" value="ECO:0007669"/>
    <property type="project" value="TreeGrafter"/>
</dbReference>
<dbReference type="AlphaFoldDB" id="A0A1Y2DLV1"/>
<reference evidence="10 11" key="1">
    <citation type="submission" date="2016-07" db="EMBL/GenBank/DDBJ databases">
        <title>Pervasive Adenine N6-methylation of Active Genes in Fungi.</title>
        <authorList>
            <consortium name="DOE Joint Genome Institute"/>
            <person name="Mondo S.J."/>
            <person name="Dannebaum R.O."/>
            <person name="Kuo R.C."/>
            <person name="Labutti K."/>
            <person name="Haridas S."/>
            <person name="Kuo A."/>
            <person name="Salamov A."/>
            <person name="Ahrendt S.R."/>
            <person name="Lipzen A."/>
            <person name="Sullivan W."/>
            <person name="Andreopoulos W.B."/>
            <person name="Clum A."/>
            <person name="Lindquist E."/>
            <person name="Daum C."/>
            <person name="Ramamoorthy G.K."/>
            <person name="Gryganskyi A."/>
            <person name="Culley D."/>
            <person name="Magnuson J.K."/>
            <person name="James T.Y."/>
            <person name="O'Malley M.A."/>
            <person name="Stajich J.E."/>
            <person name="Spatafora J.W."/>
            <person name="Visel A."/>
            <person name="Grigoriev I.V."/>
        </authorList>
    </citation>
    <scope>NUCLEOTIDE SEQUENCE [LARGE SCALE GENOMIC DNA]</scope>
    <source>
        <strain evidence="10 11">CBS 129021</strain>
    </source>
</reference>
<evidence type="ECO:0000256" key="1">
    <source>
        <dbReference type="ARBA" id="ARBA00004191"/>
    </source>
</evidence>
<keyword evidence="5" id="KW-0732">Signal</keyword>
<evidence type="ECO:0000313" key="10">
    <source>
        <dbReference type="EMBL" id="ORY60237.1"/>
    </source>
</evidence>
<dbReference type="InterPro" id="IPR000490">
    <property type="entry name" value="Glyco_hydro_17"/>
</dbReference>
<comment type="similarity">
    <text evidence="2 7">Belongs to the glycosyl hydrolase 17 family.</text>
</comment>
<dbReference type="GO" id="GO:0042973">
    <property type="term" value="F:glucan endo-1,3-beta-D-glucosidase activity"/>
    <property type="evidence" value="ECO:0007669"/>
    <property type="project" value="TreeGrafter"/>
</dbReference>
<dbReference type="InterPro" id="IPR017853">
    <property type="entry name" value="GH"/>
</dbReference>